<keyword evidence="1" id="KW-0732">Signal</keyword>
<evidence type="ECO:0000256" key="1">
    <source>
        <dbReference type="SAM" id="SignalP"/>
    </source>
</evidence>
<reference evidence="2" key="2">
    <citation type="journal article" date="2023" name="Science">
        <title>Genomic signatures of disease resistance in endangered staghorn corals.</title>
        <authorList>
            <person name="Vollmer S.V."/>
            <person name="Selwyn J.D."/>
            <person name="Despard B.A."/>
            <person name="Roesel C.L."/>
        </authorList>
    </citation>
    <scope>NUCLEOTIDE SEQUENCE</scope>
    <source>
        <strain evidence="2">K2</strain>
    </source>
</reference>
<comment type="caution">
    <text evidence="2">The sequence shown here is derived from an EMBL/GenBank/DDBJ whole genome shotgun (WGS) entry which is preliminary data.</text>
</comment>
<dbReference type="Proteomes" id="UP001249851">
    <property type="component" value="Unassembled WGS sequence"/>
</dbReference>
<feature type="chain" id="PRO_5042180118" description="Secreted protein" evidence="1">
    <location>
        <begin position="18"/>
        <end position="83"/>
    </location>
</feature>
<evidence type="ECO:0000313" key="3">
    <source>
        <dbReference type="Proteomes" id="UP001249851"/>
    </source>
</evidence>
<dbReference type="EMBL" id="JARQWQ010000055">
    <property type="protein sequence ID" value="KAK2556583.1"/>
    <property type="molecule type" value="Genomic_DNA"/>
</dbReference>
<accession>A0AAD9Q8A3</accession>
<reference evidence="2" key="1">
    <citation type="journal article" date="2023" name="G3 (Bethesda)">
        <title>Whole genome assembly and annotation of the endangered Caribbean coral Acropora cervicornis.</title>
        <authorList>
            <person name="Selwyn J.D."/>
            <person name="Vollmer S.V."/>
        </authorList>
    </citation>
    <scope>NUCLEOTIDE SEQUENCE</scope>
    <source>
        <strain evidence="2">K2</strain>
    </source>
</reference>
<sequence length="83" mass="9581">MFLKSIGFLFFISFVFLFKSSISRTGKEYVISREILPSSLRMKRSCVIGTRYRMRRCRRLAKGFPKNIQGSEESMASGDGMIK</sequence>
<gene>
    <name evidence="2" type="ORF">P5673_021498</name>
</gene>
<name>A0AAD9Q8A3_ACRCE</name>
<organism evidence="2 3">
    <name type="scientific">Acropora cervicornis</name>
    <name type="common">Staghorn coral</name>
    <dbReference type="NCBI Taxonomy" id="6130"/>
    <lineage>
        <taxon>Eukaryota</taxon>
        <taxon>Metazoa</taxon>
        <taxon>Cnidaria</taxon>
        <taxon>Anthozoa</taxon>
        <taxon>Hexacorallia</taxon>
        <taxon>Scleractinia</taxon>
        <taxon>Astrocoeniina</taxon>
        <taxon>Acroporidae</taxon>
        <taxon>Acropora</taxon>
    </lineage>
</organism>
<feature type="signal peptide" evidence="1">
    <location>
        <begin position="1"/>
        <end position="17"/>
    </location>
</feature>
<evidence type="ECO:0008006" key="4">
    <source>
        <dbReference type="Google" id="ProtNLM"/>
    </source>
</evidence>
<dbReference type="AlphaFoldDB" id="A0AAD9Q8A3"/>
<keyword evidence="3" id="KW-1185">Reference proteome</keyword>
<proteinExistence type="predicted"/>
<evidence type="ECO:0000313" key="2">
    <source>
        <dbReference type="EMBL" id="KAK2556583.1"/>
    </source>
</evidence>
<protein>
    <recommendedName>
        <fullName evidence="4">Secreted protein</fullName>
    </recommendedName>
</protein>